<organism evidence="2 3">
    <name type="scientific">Cloacibacillus porcorum</name>
    <dbReference type="NCBI Taxonomy" id="1197717"/>
    <lineage>
        <taxon>Bacteria</taxon>
        <taxon>Thermotogati</taxon>
        <taxon>Synergistota</taxon>
        <taxon>Synergistia</taxon>
        <taxon>Synergistales</taxon>
        <taxon>Synergistaceae</taxon>
        <taxon>Cloacibacillus</taxon>
    </lineage>
</organism>
<dbReference type="STRING" id="1197717.BED41_08030"/>
<keyword evidence="1" id="KW-0812">Transmembrane</keyword>
<sequence length="87" mass="9426">MAAERVKLVLFGFLKNVPSVNIQAFVALGLFGVSLLLARMVVNIQSGKWPGSAVWVTYLRMVLGFTFAASIGLGLYSFAGIDILFSR</sequence>
<keyword evidence="2" id="KW-0966">Cell projection</keyword>
<feature type="transmembrane region" description="Helical" evidence="1">
    <location>
        <begin position="62"/>
        <end position="85"/>
    </location>
</feature>
<proteinExistence type="predicted"/>
<evidence type="ECO:0000313" key="2">
    <source>
        <dbReference type="EMBL" id="ANZ45031.1"/>
    </source>
</evidence>
<dbReference type="Proteomes" id="UP000093044">
    <property type="component" value="Chromosome"/>
</dbReference>
<keyword evidence="3" id="KW-1185">Reference proteome</keyword>
<reference evidence="2" key="1">
    <citation type="submission" date="2016-08" db="EMBL/GenBank/DDBJ databases">
        <title>Complete genome of Cloacibacillus porcorum.</title>
        <authorList>
            <person name="Looft T."/>
            <person name="Bayles D.O."/>
            <person name="Alt D.P."/>
        </authorList>
    </citation>
    <scope>NUCLEOTIDE SEQUENCE [LARGE SCALE GENOMIC DNA]</scope>
    <source>
        <strain evidence="2">CL-84</strain>
    </source>
</reference>
<evidence type="ECO:0000256" key="1">
    <source>
        <dbReference type="SAM" id="Phobius"/>
    </source>
</evidence>
<feature type="transmembrane region" description="Helical" evidence="1">
    <location>
        <begin position="20"/>
        <end position="42"/>
    </location>
</feature>
<name>A0A1B2I4X0_9BACT</name>
<dbReference type="EMBL" id="CP016757">
    <property type="protein sequence ID" value="ANZ45031.1"/>
    <property type="molecule type" value="Genomic_DNA"/>
</dbReference>
<keyword evidence="1" id="KW-1133">Transmembrane helix</keyword>
<protein>
    <submittedName>
        <fullName evidence="2">Flagellar biosynthesis protein FliR</fullName>
    </submittedName>
</protein>
<dbReference type="KEGG" id="cpor:BED41_08030"/>
<dbReference type="RefSeq" id="WP_066744706.1">
    <property type="nucleotide sequence ID" value="NZ_JALEKI010000005.1"/>
</dbReference>
<keyword evidence="1" id="KW-0472">Membrane</keyword>
<accession>A0A1B2I4X0</accession>
<keyword evidence="2" id="KW-0282">Flagellum</keyword>
<dbReference type="AlphaFoldDB" id="A0A1B2I4X0"/>
<evidence type="ECO:0000313" key="3">
    <source>
        <dbReference type="Proteomes" id="UP000093044"/>
    </source>
</evidence>
<gene>
    <name evidence="2" type="ORF">BED41_08030</name>
</gene>
<keyword evidence="2" id="KW-0969">Cilium</keyword>